<dbReference type="InterPro" id="IPR051468">
    <property type="entry name" value="Fungal_SecMetab_SDRs"/>
</dbReference>
<dbReference type="InterPro" id="IPR036102">
    <property type="entry name" value="OsmC/Ohrsf"/>
</dbReference>
<protein>
    <submittedName>
        <fullName evidence="3">SDR family NAD(P)-dependent oxidoreductase</fullName>
    </submittedName>
</protein>
<dbReference type="PANTHER" id="PTHR43544">
    <property type="entry name" value="SHORT-CHAIN DEHYDROGENASE/REDUCTASE"/>
    <property type="match status" value="1"/>
</dbReference>
<dbReference type="InterPro" id="IPR002347">
    <property type="entry name" value="SDR_fam"/>
</dbReference>
<dbReference type="Pfam" id="PF02566">
    <property type="entry name" value="OsmC"/>
    <property type="match status" value="1"/>
</dbReference>
<organism evidence="3 4">
    <name type="scientific">Fluviispira multicolorata</name>
    <dbReference type="NCBI Taxonomy" id="2654512"/>
    <lineage>
        <taxon>Bacteria</taxon>
        <taxon>Pseudomonadati</taxon>
        <taxon>Bdellovibrionota</taxon>
        <taxon>Oligoflexia</taxon>
        <taxon>Silvanigrellales</taxon>
        <taxon>Silvanigrellaceae</taxon>
        <taxon>Fluviispira</taxon>
    </lineage>
</organism>
<dbReference type="PANTHER" id="PTHR43544:SF7">
    <property type="entry name" value="NADB-LER2"/>
    <property type="match status" value="1"/>
</dbReference>
<dbReference type="SUPFAM" id="SSF51735">
    <property type="entry name" value="NAD(P)-binding Rossmann-fold domains"/>
    <property type="match status" value="1"/>
</dbReference>
<evidence type="ECO:0000313" key="3">
    <source>
        <dbReference type="EMBL" id="KAB8031958.1"/>
    </source>
</evidence>
<reference evidence="3 4" key="1">
    <citation type="submission" date="2019-10" db="EMBL/GenBank/DDBJ databases">
        <title>New genus of Silvanigrellaceae.</title>
        <authorList>
            <person name="Pitt A."/>
            <person name="Hahn M.W."/>
        </authorList>
    </citation>
    <scope>NUCLEOTIDE SEQUENCE [LARGE SCALE GENOMIC DNA]</scope>
    <source>
        <strain evidence="3 4">33A1-SZDP</strain>
    </source>
</reference>
<keyword evidence="4" id="KW-1185">Reference proteome</keyword>
<dbReference type="Gene3D" id="3.30.300.20">
    <property type="match status" value="1"/>
</dbReference>
<dbReference type="PRINTS" id="PR00081">
    <property type="entry name" value="GDHRDH"/>
</dbReference>
<keyword evidence="2" id="KW-0560">Oxidoreductase</keyword>
<proteinExistence type="predicted"/>
<dbReference type="GO" id="GO:0016491">
    <property type="term" value="F:oxidoreductase activity"/>
    <property type="evidence" value="ECO:0007669"/>
    <property type="project" value="UniProtKB-KW"/>
</dbReference>
<dbReference type="InterPro" id="IPR015946">
    <property type="entry name" value="KH_dom-like_a/b"/>
</dbReference>
<accession>A0A833N4Z4</accession>
<dbReference type="RefSeq" id="WP_152212133.1">
    <property type="nucleotide sequence ID" value="NZ_WFLN01000005.1"/>
</dbReference>
<keyword evidence="1" id="KW-0521">NADP</keyword>
<evidence type="ECO:0000256" key="2">
    <source>
        <dbReference type="ARBA" id="ARBA00023002"/>
    </source>
</evidence>
<dbReference type="SUPFAM" id="SSF82784">
    <property type="entry name" value="OsmC-like"/>
    <property type="match status" value="1"/>
</dbReference>
<dbReference type="EMBL" id="WFLN01000005">
    <property type="protein sequence ID" value="KAB8031958.1"/>
    <property type="molecule type" value="Genomic_DNA"/>
</dbReference>
<dbReference type="InterPro" id="IPR036291">
    <property type="entry name" value="NAD(P)-bd_dom_sf"/>
</dbReference>
<dbReference type="Pfam" id="PF00106">
    <property type="entry name" value="adh_short"/>
    <property type="match status" value="1"/>
</dbReference>
<evidence type="ECO:0000313" key="4">
    <source>
        <dbReference type="Proteomes" id="UP000442694"/>
    </source>
</evidence>
<gene>
    <name evidence="3" type="ORF">GCL57_04745</name>
</gene>
<sequence length="402" mass="45186">MKIKTIWQGKEYPHNWEFYAECDEGEKIQISVKNGDAVKIAPNPKELVLQGMASCTSVDVISTLQKMRQPLEELIVECDAEQTTVHPKVFEKCNINYYVNGKELNVEKVANAVFLSFTKYCGVSAMLEKSGCHMTPKLFVNNKEIDIFDPENKISDKLKHWIKDVANNCSNGVALVTGASRGIGNALVKQLSQEDFAVIPTARSKVLYENTNIFDSLYLDVTKPNSISYLSNFLKKNSIELNLIVHNAGVFSLDSGADSLDVNYTEIHKIYEANVFGLIEANNKFMQLMSSCSTIAFVSSLMGHDSYDTYSYAAYRMSKRSVIQFAKNVALQFQNQNKKICILSLHPGSVKTDMNPSGKISVENSAKNISYLLSNKMLETRMKNNGGFWNFDLTKEVWECLK</sequence>
<dbReference type="Gene3D" id="3.40.50.720">
    <property type="entry name" value="NAD(P)-binding Rossmann-like Domain"/>
    <property type="match status" value="1"/>
</dbReference>
<dbReference type="InterPro" id="IPR003718">
    <property type="entry name" value="OsmC/Ohr_fam"/>
</dbReference>
<evidence type="ECO:0000256" key="1">
    <source>
        <dbReference type="ARBA" id="ARBA00022857"/>
    </source>
</evidence>
<name>A0A833N4Z4_9BACT</name>
<dbReference type="GO" id="GO:0005737">
    <property type="term" value="C:cytoplasm"/>
    <property type="evidence" value="ECO:0007669"/>
    <property type="project" value="TreeGrafter"/>
</dbReference>
<dbReference type="Proteomes" id="UP000442694">
    <property type="component" value="Unassembled WGS sequence"/>
</dbReference>
<dbReference type="AlphaFoldDB" id="A0A833N4Z4"/>
<comment type="caution">
    <text evidence="3">The sequence shown here is derived from an EMBL/GenBank/DDBJ whole genome shotgun (WGS) entry which is preliminary data.</text>
</comment>